<comment type="caution">
    <text evidence="1">The sequence shown here is derived from an EMBL/GenBank/DDBJ whole genome shotgun (WGS) entry which is preliminary data.</text>
</comment>
<keyword evidence="2" id="KW-1185">Reference proteome</keyword>
<reference evidence="1" key="1">
    <citation type="journal article" date="2023" name="Science">
        <title>Genome structures resolve the early diversification of teleost fishes.</title>
        <authorList>
            <person name="Parey E."/>
            <person name="Louis A."/>
            <person name="Montfort J."/>
            <person name="Bouchez O."/>
            <person name="Roques C."/>
            <person name="Iampietro C."/>
            <person name="Lluch J."/>
            <person name="Castinel A."/>
            <person name="Donnadieu C."/>
            <person name="Desvignes T."/>
            <person name="Floi Bucao C."/>
            <person name="Jouanno E."/>
            <person name="Wen M."/>
            <person name="Mejri S."/>
            <person name="Dirks R."/>
            <person name="Jansen H."/>
            <person name="Henkel C."/>
            <person name="Chen W.J."/>
            <person name="Zahm M."/>
            <person name="Cabau C."/>
            <person name="Klopp C."/>
            <person name="Thompson A.W."/>
            <person name="Robinson-Rechavi M."/>
            <person name="Braasch I."/>
            <person name="Lecointre G."/>
            <person name="Bobe J."/>
            <person name="Postlethwait J.H."/>
            <person name="Berthelot C."/>
            <person name="Roest Crollius H."/>
            <person name="Guiguen Y."/>
        </authorList>
    </citation>
    <scope>NUCLEOTIDE SEQUENCE</scope>
    <source>
        <strain evidence="1">WJC10195</strain>
    </source>
</reference>
<dbReference type="AlphaFoldDB" id="A0A9Q1J6F4"/>
<name>A0A9Q1J6F4_SYNKA</name>
<dbReference type="Proteomes" id="UP001152622">
    <property type="component" value="Chromosome 3"/>
</dbReference>
<accession>A0A9Q1J6F4</accession>
<sequence>MYVPTCAAIGQNIEGRHTKTSFLHPARPQRIKAPPPPPAWFEVSSCGDAPGHVIVSQWGRGWGLRWVEASQAILFPPYSGRQKAAPTSARPNPPNWTCPTLWVVDSCSGWGWNHYPSRNLKKKTQNFTPPVTSHRSRLKAPIFTTGYDIQELPASHPCTLTRTWRRGWNSPCLPPAGFYPGLREA</sequence>
<protein>
    <submittedName>
        <fullName evidence="1">Uncharacterized protein</fullName>
    </submittedName>
</protein>
<gene>
    <name evidence="1" type="ORF">SKAU_G00090460</name>
</gene>
<dbReference type="EMBL" id="JAINUF010000003">
    <property type="protein sequence ID" value="KAJ8369018.1"/>
    <property type="molecule type" value="Genomic_DNA"/>
</dbReference>
<evidence type="ECO:0000313" key="2">
    <source>
        <dbReference type="Proteomes" id="UP001152622"/>
    </source>
</evidence>
<organism evidence="1 2">
    <name type="scientific">Synaphobranchus kaupii</name>
    <name type="common">Kaup's arrowtooth eel</name>
    <dbReference type="NCBI Taxonomy" id="118154"/>
    <lineage>
        <taxon>Eukaryota</taxon>
        <taxon>Metazoa</taxon>
        <taxon>Chordata</taxon>
        <taxon>Craniata</taxon>
        <taxon>Vertebrata</taxon>
        <taxon>Euteleostomi</taxon>
        <taxon>Actinopterygii</taxon>
        <taxon>Neopterygii</taxon>
        <taxon>Teleostei</taxon>
        <taxon>Anguilliformes</taxon>
        <taxon>Synaphobranchidae</taxon>
        <taxon>Synaphobranchus</taxon>
    </lineage>
</organism>
<proteinExistence type="predicted"/>
<evidence type="ECO:0000313" key="1">
    <source>
        <dbReference type="EMBL" id="KAJ8369018.1"/>
    </source>
</evidence>